<evidence type="ECO:0000256" key="2">
    <source>
        <dbReference type="ARBA" id="ARBA00023125"/>
    </source>
</evidence>
<dbReference type="PANTHER" id="PTHR43280">
    <property type="entry name" value="ARAC-FAMILY TRANSCRIPTIONAL REGULATOR"/>
    <property type="match status" value="1"/>
</dbReference>
<evidence type="ECO:0000259" key="4">
    <source>
        <dbReference type="PROSITE" id="PS01124"/>
    </source>
</evidence>
<dbReference type="SUPFAM" id="SSF46689">
    <property type="entry name" value="Homeodomain-like"/>
    <property type="match status" value="1"/>
</dbReference>
<dbReference type="GO" id="GO:0003700">
    <property type="term" value="F:DNA-binding transcription factor activity"/>
    <property type="evidence" value="ECO:0007669"/>
    <property type="project" value="InterPro"/>
</dbReference>
<reference evidence="5 6" key="1">
    <citation type="submission" date="2007-09" db="EMBL/GenBank/DDBJ databases">
        <title>Draft genome sequence of Peptostreptococcus micros (ATCC 33270).</title>
        <authorList>
            <person name="Sudarsanam P."/>
            <person name="Ley R."/>
            <person name="Guruge J."/>
            <person name="Turnbaugh P.J."/>
            <person name="Mahowald M."/>
            <person name="Liep D."/>
            <person name="Gordon J."/>
        </authorList>
    </citation>
    <scope>NUCLEOTIDE SEQUENCE [LARGE SCALE GENOMIC DNA]</scope>
    <source>
        <strain evidence="5 6">ATCC 33270</strain>
    </source>
</reference>
<evidence type="ECO:0000313" key="6">
    <source>
        <dbReference type="Proteomes" id="UP000003162"/>
    </source>
</evidence>
<dbReference type="eggNOG" id="COG3664">
    <property type="taxonomic scope" value="Bacteria"/>
</dbReference>
<dbReference type="PROSITE" id="PS00041">
    <property type="entry name" value="HTH_ARAC_FAMILY_1"/>
    <property type="match status" value="1"/>
</dbReference>
<dbReference type="PROSITE" id="PS01124">
    <property type="entry name" value="HTH_ARAC_FAMILY_2"/>
    <property type="match status" value="1"/>
</dbReference>
<evidence type="ECO:0000313" key="5">
    <source>
        <dbReference type="EMBL" id="EDP23568.1"/>
    </source>
</evidence>
<dbReference type="InterPro" id="IPR018062">
    <property type="entry name" value="HTH_AraC-typ_CS"/>
</dbReference>
<dbReference type="AlphaFoldDB" id="A8SMM3"/>
<accession>A8SMM3</accession>
<dbReference type="eggNOG" id="COG2207">
    <property type="taxonomic scope" value="Bacteria"/>
</dbReference>
<comment type="caution">
    <text evidence="5">The sequence shown here is derived from an EMBL/GenBank/DDBJ whole genome shotgun (WGS) entry which is preliminary data.</text>
</comment>
<keyword evidence="3" id="KW-0804">Transcription</keyword>
<dbReference type="InterPro" id="IPR018060">
    <property type="entry name" value="HTH_AraC"/>
</dbReference>
<dbReference type="SMART" id="SM00342">
    <property type="entry name" value="HTH_ARAC"/>
    <property type="match status" value="1"/>
</dbReference>
<dbReference type="PANTHER" id="PTHR43280:SF2">
    <property type="entry name" value="HTH-TYPE TRANSCRIPTIONAL REGULATOR EXSA"/>
    <property type="match status" value="1"/>
</dbReference>
<dbReference type="HOGENOM" id="CLU_367122_0_0_9"/>
<evidence type="ECO:0000256" key="1">
    <source>
        <dbReference type="ARBA" id="ARBA00023015"/>
    </source>
</evidence>
<dbReference type="GO" id="GO:0043565">
    <property type="term" value="F:sequence-specific DNA binding"/>
    <property type="evidence" value="ECO:0007669"/>
    <property type="project" value="InterPro"/>
</dbReference>
<dbReference type="Gene3D" id="2.60.40.1500">
    <property type="entry name" value="Glycosyl hydrolase domain, family 39"/>
    <property type="match status" value="1"/>
</dbReference>
<dbReference type="EMBL" id="ABEE02000017">
    <property type="protein sequence ID" value="EDP23568.1"/>
    <property type="molecule type" value="Genomic_DNA"/>
</dbReference>
<name>A8SMM3_9FIRM</name>
<dbReference type="Pfam" id="PF12833">
    <property type="entry name" value="HTH_18"/>
    <property type="match status" value="1"/>
</dbReference>
<keyword evidence="2" id="KW-0238">DNA-binding</keyword>
<gene>
    <name evidence="5" type="ORF">PEPMIC_01373</name>
</gene>
<feature type="domain" description="HTH araC/xylS-type" evidence="4">
    <location>
        <begin position="173"/>
        <end position="274"/>
    </location>
</feature>
<organism evidence="5 6">
    <name type="scientific">Parvimonas micra ATCC 33270</name>
    <dbReference type="NCBI Taxonomy" id="411465"/>
    <lineage>
        <taxon>Bacteria</taxon>
        <taxon>Bacillati</taxon>
        <taxon>Bacillota</taxon>
        <taxon>Tissierellia</taxon>
        <taxon>Tissierellales</taxon>
        <taxon>Peptoniphilaceae</taxon>
        <taxon>Parvimonas</taxon>
    </lineage>
</organism>
<protein>
    <submittedName>
        <fullName evidence="5">Transcriptional regulator, AraC family</fullName>
    </submittedName>
</protein>
<keyword evidence="1" id="KW-0805">Transcription regulation</keyword>
<reference evidence="5 6" key="2">
    <citation type="submission" date="2007-09" db="EMBL/GenBank/DDBJ databases">
        <authorList>
            <person name="Fulton L."/>
            <person name="Clifton S."/>
            <person name="Fulton B."/>
            <person name="Xu J."/>
            <person name="Minx P."/>
            <person name="Pepin K.H."/>
            <person name="Johnson M."/>
            <person name="Thiruvilangam P."/>
            <person name="Bhonagiri V."/>
            <person name="Nash W.E."/>
            <person name="Mardis E.R."/>
            <person name="Wilson R.K."/>
        </authorList>
    </citation>
    <scope>NUCLEOTIDE SEQUENCE [LARGE SCALE GENOMIC DNA]</scope>
    <source>
        <strain evidence="5 6">ATCC 33270</strain>
    </source>
</reference>
<dbReference type="Proteomes" id="UP000003162">
    <property type="component" value="Unassembled WGS sequence"/>
</dbReference>
<proteinExistence type="predicted"/>
<evidence type="ECO:0000256" key="3">
    <source>
        <dbReference type="ARBA" id="ARBA00023163"/>
    </source>
</evidence>
<dbReference type="Gene3D" id="1.10.10.60">
    <property type="entry name" value="Homeodomain-like"/>
    <property type="match status" value="1"/>
</dbReference>
<sequence>MEEVMYLIKEKIAPEFQSQNFELNIEAISLRSKKFEINTNMYKIGVVIDGSIELMYRDKVKELKKEDVFLINPGRVYGLCPTSKNNLMLILNIDEAYILKKFSNRPFIPYFNLELLENKEKFLLDIYRIVQMYYYKTEVGFQGFLREIDRLINNLILDNKFEENKFLNTWIREEAISKMKEIFDFPDNKLKLEDISKQFNVKSSFMSKVFKHILGYSFVDAYHMAQIGKVVELLINTDENILEIAFDCGFSSSKTFHENFKKYFKETPNTFRKNILLSEPKFVYSSFDKVMNSEILKNIINCEGKNYYENLRQTYEVSVDERSLDIEENFREKSIFSASNLGRNWLYYIPEIQKNIGFNTIRVEIKICKDNIFIREGVDVWTPLDETNAINDIQLIDKINVRIHMVLKMNIDVKQNINCINDMMDKFFDILFKALRISKIKSWNFELDMSYLWKNGITYNVEDRCKQLYAMWNTKINTKIGSKLIGVHIDEIGNLKDEEFILFMEKTVFSVHRPDFISVNLTDRNIYSKNVPPEEFSEYISGIQNEIKNYTERYDIDGKNKIEVYISTLRIFDYTCMVPNKYHEILSALGNAWGLTWVIKTGIPVASIEYFSKRYNNKKEFEENLEIFCRKLSLFNKYSIKNLDFYVYKFIFELYANFIKVDDGIIVTTNGADYKIILFQNMGENLQYIFNKKEYLKEYPGREITLIINGLKGVYKFKVSTLRAEKGTMYYEANKFGETDQFDLNDIEYLKNKVIPKMKVEKVNLNGNFKTKFKLGLFEIKFIEIIKIG</sequence>
<dbReference type="InterPro" id="IPR009057">
    <property type="entry name" value="Homeodomain-like_sf"/>
</dbReference>